<dbReference type="PANTHER" id="PTHR46112">
    <property type="entry name" value="AMINOPEPTIDASE"/>
    <property type="match status" value="1"/>
</dbReference>
<keyword evidence="3" id="KW-1185">Reference proteome</keyword>
<proteinExistence type="predicted"/>
<dbReference type="CDD" id="cd01066">
    <property type="entry name" value="APP_MetAP"/>
    <property type="match status" value="1"/>
</dbReference>
<gene>
    <name evidence="2" type="ORF">ACFSAU_15200</name>
</gene>
<protein>
    <submittedName>
        <fullName evidence="2">M24 family metallopeptidase</fullName>
    </submittedName>
</protein>
<dbReference type="SUPFAM" id="SSF55920">
    <property type="entry name" value="Creatinase/aminopeptidase"/>
    <property type="match status" value="1"/>
</dbReference>
<sequence>MSDTVIVEEKSAQATEILEGSDADAWLTFCRETVEIAEPCLPFVLGFDVVWPTMVLYTEDGSHVIIGRHDAPNARDLGVHEVHPYDESLREPFMEILDDVEPETIAVNFSEDNNTADGLTYGMYRRLTGLLEGTDYEGSLVSADPVVAELRGVKSPTERERIVTAAETSAELLASMTESWEPDWTEADTCDWLHGHMTDRGLGSAWSWDYCPTVHHGAESDLGHTLPGDLTLPEGEVLHIDFGVNEDGYAADMQRLYYHGEAEEIPDELVDAFADVRGAIEAGRELVEPGVQGYKADDAAREYLTEQGWEEYQHALGHQVGRNAHDGGTLLGPRWERYGESPMAEIREGEIYTVELGVDTEWGYLGLEEMVEVTEEGNEYIIPPQRELRTIS</sequence>
<reference evidence="2 3" key="1">
    <citation type="journal article" date="2019" name="Int. J. Syst. Evol. Microbiol.">
        <title>The Global Catalogue of Microorganisms (GCM) 10K type strain sequencing project: providing services to taxonomists for standard genome sequencing and annotation.</title>
        <authorList>
            <consortium name="The Broad Institute Genomics Platform"/>
            <consortium name="The Broad Institute Genome Sequencing Center for Infectious Disease"/>
            <person name="Wu L."/>
            <person name="Ma J."/>
        </authorList>
    </citation>
    <scope>NUCLEOTIDE SEQUENCE [LARGE SCALE GENOMIC DNA]</scope>
    <source>
        <strain evidence="2 3">CGMCC 1.12859</strain>
    </source>
</reference>
<dbReference type="InterPro" id="IPR000994">
    <property type="entry name" value="Pept_M24"/>
</dbReference>
<evidence type="ECO:0000259" key="1">
    <source>
        <dbReference type="Pfam" id="PF00557"/>
    </source>
</evidence>
<dbReference type="Gene3D" id="3.90.230.10">
    <property type="entry name" value="Creatinase/methionine aminopeptidase superfamily"/>
    <property type="match status" value="1"/>
</dbReference>
<dbReference type="Proteomes" id="UP001597139">
    <property type="component" value="Unassembled WGS sequence"/>
</dbReference>
<dbReference type="InterPro" id="IPR036005">
    <property type="entry name" value="Creatinase/aminopeptidase-like"/>
</dbReference>
<organism evidence="2 3">
    <name type="scientific">Halolamina litorea</name>
    <dbReference type="NCBI Taxonomy" id="1515593"/>
    <lineage>
        <taxon>Archaea</taxon>
        <taxon>Methanobacteriati</taxon>
        <taxon>Methanobacteriota</taxon>
        <taxon>Stenosarchaea group</taxon>
        <taxon>Halobacteria</taxon>
        <taxon>Halobacteriales</taxon>
        <taxon>Haloferacaceae</taxon>
    </lineage>
</organism>
<dbReference type="Pfam" id="PF00557">
    <property type="entry name" value="Peptidase_M24"/>
    <property type="match status" value="1"/>
</dbReference>
<dbReference type="InterPro" id="IPR050659">
    <property type="entry name" value="Peptidase_M24B"/>
</dbReference>
<evidence type="ECO:0000313" key="3">
    <source>
        <dbReference type="Proteomes" id="UP001597139"/>
    </source>
</evidence>
<name>A0ABD6BVL5_9EURY</name>
<evidence type="ECO:0000313" key="2">
    <source>
        <dbReference type="EMBL" id="MFD1568840.1"/>
    </source>
</evidence>
<dbReference type="PANTHER" id="PTHR46112:SF8">
    <property type="entry name" value="CYTOPLASMIC PEPTIDASE PEPQ-RELATED"/>
    <property type="match status" value="1"/>
</dbReference>
<accession>A0ABD6BVL5</accession>
<dbReference type="RefSeq" id="WP_267644945.1">
    <property type="nucleotide sequence ID" value="NZ_JANHGR010000001.1"/>
</dbReference>
<feature type="domain" description="Peptidase M24" evidence="1">
    <location>
        <begin position="161"/>
        <end position="375"/>
    </location>
</feature>
<dbReference type="EMBL" id="JBHUCZ010000022">
    <property type="protein sequence ID" value="MFD1568840.1"/>
    <property type="molecule type" value="Genomic_DNA"/>
</dbReference>
<dbReference type="AlphaFoldDB" id="A0ABD6BVL5"/>
<comment type="caution">
    <text evidence="2">The sequence shown here is derived from an EMBL/GenBank/DDBJ whole genome shotgun (WGS) entry which is preliminary data.</text>
</comment>